<feature type="region of interest" description="Disordered" evidence="1">
    <location>
        <begin position="33"/>
        <end position="56"/>
    </location>
</feature>
<feature type="non-terminal residue" evidence="2">
    <location>
        <position position="1"/>
    </location>
</feature>
<dbReference type="EMBL" id="SELW01000592">
    <property type="protein sequence ID" value="TID19832.1"/>
    <property type="molecule type" value="Genomic_DNA"/>
</dbReference>
<feature type="non-terminal residue" evidence="2">
    <location>
        <position position="56"/>
    </location>
</feature>
<reference evidence="2 3" key="1">
    <citation type="journal article" date="2019" name="Front. Genet.">
        <title>Whole-Genome Sequencing of the Opportunistic Yeast Pathogen Candida inconspicua Uncovers Its Hybrid Origin.</title>
        <authorList>
            <person name="Mixao V."/>
            <person name="Hansen A.P."/>
            <person name="Saus E."/>
            <person name="Boekhout T."/>
            <person name="Lass-Florl C."/>
            <person name="Gabaldon T."/>
        </authorList>
    </citation>
    <scope>NUCLEOTIDE SEQUENCE [LARGE SCALE GENOMIC DNA]</scope>
    <source>
        <strain evidence="2 3">CBS 180</strain>
    </source>
</reference>
<evidence type="ECO:0000313" key="2">
    <source>
        <dbReference type="EMBL" id="TID19832.1"/>
    </source>
</evidence>
<comment type="caution">
    <text evidence="2">The sequence shown here is derived from an EMBL/GenBank/DDBJ whole genome shotgun (WGS) entry which is preliminary data.</text>
</comment>
<dbReference type="AlphaFoldDB" id="A0A4T0WYF0"/>
<proteinExistence type="predicted"/>
<dbReference type="Proteomes" id="UP000307173">
    <property type="component" value="Unassembled WGS sequence"/>
</dbReference>
<evidence type="ECO:0000256" key="1">
    <source>
        <dbReference type="SAM" id="MobiDB-lite"/>
    </source>
</evidence>
<organism evidence="2 3">
    <name type="scientific">Pichia inconspicua</name>
    <dbReference type="NCBI Taxonomy" id="52247"/>
    <lineage>
        <taxon>Eukaryota</taxon>
        <taxon>Fungi</taxon>
        <taxon>Dikarya</taxon>
        <taxon>Ascomycota</taxon>
        <taxon>Saccharomycotina</taxon>
        <taxon>Pichiomycetes</taxon>
        <taxon>Pichiales</taxon>
        <taxon>Pichiaceae</taxon>
        <taxon>Pichia</taxon>
    </lineage>
</organism>
<accession>A0A4T0WYF0</accession>
<name>A0A4T0WYF0_9ASCO</name>
<gene>
    <name evidence="2" type="ORF">CANINC_003674</name>
</gene>
<keyword evidence="3" id="KW-1185">Reference proteome</keyword>
<sequence length="56" mass="6122">LTLIIRGDEERDPVRLDIVRSSGGCDRHRWRAVRPGAASGDQPTKLVGGRPVADDQ</sequence>
<protein>
    <submittedName>
        <fullName evidence="2">Uncharacterized protein</fullName>
    </submittedName>
</protein>
<evidence type="ECO:0000313" key="3">
    <source>
        <dbReference type="Proteomes" id="UP000307173"/>
    </source>
</evidence>